<accession>A0A0F6TWM6</accession>
<dbReference type="OrthoDB" id="9800260at2"/>
<evidence type="ECO:0000256" key="4">
    <source>
        <dbReference type="ARBA" id="ARBA00022982"/>
    </source>
</evidence>
<gene>
    <name evidence="8" type="ORF">F384_15020</name>
</gene>
<dbReference type="PANTHER" id="PTHR43082">
    <property type="entry name" value="FERREDOXIN-LIKE"/>
    <property type="match status" value="1"/>
</dbReference>
<sequence>MSVARNVWRPAQVSHLVIATTVDSNTVDLLIKSCPAGLFSRTSAGELHVDFRGCLECGTCRLLCDEKTLQGWHYPASGFGITYRFG</sequence>
<evidence type="ECO:0000256" key="5">
    <source>
        <dbReference type="ARBA" id="ARBA00023004"/>
    </source>
</evidence>
<dbReference type="KEGG" id="cama:F384_15020"/>
<organism evidence="8 9">
    <name type="scientific">Citrobacter amalonaticus Y19</name>
    <dbReference type="NCBI Taxonomy" id="1261127"/>
    <lineage>
        <taxon>Bacteria</taxon>
        <taxon>Pseudomonadati</taxon>
        <taxon>Pseudomonadota</taxon>
        <taxon>Gammaproteobacteria</taxon>
        <taxon>Enterobacterales</taxon>
        <taxon>Enterobacteriaceae</taxon>
        <taxon>Citrobacter</taxon>
    </lineage>
</organism>
<evidence type="ECO:0000256" key="7">
    <source>
        <dbReference type="PIRNR" id="PIRNR036548"/>
    </source>
</evidence>
<dbReference type="GO" id="GO:0005506">
    <property type="term" value="F:iron ion binding"/>
    <property type="evidence" value="ECO:0007669"/>
    <property type="project" value="UniProtKB-UniRule"/>
</dbReference>
<proteinExistence type="inferred from homology"/>
<dbReference type="InterPro" id="IPR012206">
    <property type="entry name" value="Fd_FixX"/>
</dbReference>
<keyword evidence="5 7" id="KW-0408">Iron</keyword>
<keyword evidence="4 7" id="KW-0249">Electron transport</keyword>
<dbReference type="SUPFAM" id="SSF54862">
    <property type="entry name" value="4Fe-4S ferredoxins"/>
    <property type="match status" value="1"/>
</dbReference>
<reference evidence="8 9" key="1">
    <citation type="journal article" date="2013" name="Appl. Microbiol. Biotechnol.">
        <title>Glycerol assimilation and production of 1,3-propanediol by Citrobacter amalonaticus Y19.</title>
        <authorList>
            <person name="Ainala S.K."/>
            <person name="Ashok S."/>
            <person name="Ko Y."/>
            <person name="Park S."/>
        </authorList>
    </citation>
    <scope>NUCLEOTIDE SEQUENCE [LARGE SCALE GENOMIC DNA]</scope>
    <source>
        <strain evidence="8 9">Y19</strain>
    </source>
</reference>
<name>A0A0F6TWM6_CITAM</name>
<dbReference type="GO" id="GO:0051536">
    <property type="term" value="F:iron-sulfur cluster binding"/>
    <property type="evidence" value="ECO:0007669"/>
    <property type="project" value="UniProtKB-KW"/>
</dbReference>
<evidence type="ECO:0000256" key="2">
    <source>
        <dbReference type="ARBA" id="ARBA00022448"/>
    </source>
</evidence>
<dbReference type="PIRSF" id="PIRSF036548">
    <property type="entry name" value="Fdx_FixX"/>
    <property type="match status" value="1"/>
</dbReference>
<evidence type="ECO:0000313" key="8">
    <source>
        <dbReference type="EMBL" id="AKE59777.1"/>
    </source>
</evidence>
<dbReference type="Proteomes" id="UP000034085">
    <property type="component" value="Chromosome"/>
</dbReference>
<dbReference type="HOGENOM" id="CLU_163428_1_0_6"/>
<dbReference type="AlphaFoldDB" id="A0A0F6TWM6"/>
<evidence type="ECO:0000313" key="9">
    <source>
        <dbReference type="Proteomes" id="UP000034085"/>
    </source>
</evidence>
<evidence type="ECO:0000256" key="3">
    <source>
        <dbReference type="ARBA" id="ARBA00022723"/>
    </source>
</evidence>
<dbReference type="RefSeq" id="WP_046486510.1">
    <property type="nucleotide sequence ID" value="NZ_CP011132.1"/>
</dbReference>
<dbReference type="PATRIC" id="fig|1261127.3.peg.3142"/>
<dbReference type="PANTHER" id="PTHR43082:SF1">
    <property type="entry name" value="FERREDOXIN-LIKE PROTEIN FIXX-RELATED"/>
    <property type="match status" value="1"/>
</dbReference>
<dbReference type="Gene3D" id="3.30.70.20">
    <property type="match status" value="1"/>
</dbReference>
<comment type="function">
    <text evidence="7">Could be a 3Fe-4S cluster-containing protein.</text>
</comment>
<keyword evidence="6 7" id="KW-0411">Iron-sulfur</keyword>
<keyword evidence="3 7" id="KW-0479">Metal-binding</keyword>
<dbReference type="EMBL" id="CP011132">
    <property type="protein sequence ID" value="AKE59777.1"/>
    <property type="molecule type" value="Genomic_DNA"/>
</dbReference>
<comment type="similarity">
    <text evidence="1">Belongs to the bacterial-type ferredoxin family. FixX subfamily.</text>
</comment>
<protein>
    <recommendedName>
        <fullName evidence="7">Ferredoxin-like protein</fullName>
    </recommendedName>
</protein>
<keyword evidence="2 7" id="KW-0813">Transport</keyword>
<evidence type="ECO:0000256" key="1">
    <source>
        <dbReference type="ARBA" id="ARBA00006327"/>
    </source>
</evidence>
<evidence type="ECO:0000256" key="6">
    <source>
        <dbReference type="ARBA" id="ARBA00023014"/>
    </source>
</evidence>